<keyword evidence="5" id="KW-1185">Reference proteome</keyword>
<organism evidence="4 5">
    <name type="scientific">Williamsia limnetica</name>
    <dbReference type="NCBI Taxonomy" id="882452"/>
    <lineage>
        <taxon>Bacteria</taxon>
        <taxon>Bacillati</taxon>
        <taxon>Actinomycetota</taxon>
        <taxon>Actinomycetes</taxon>
        <taxon>Mycobacteriales</taxon>
        <taxon>Nocardiaceae</taxon>
        <taxon>Williamsia</taxon>
    </lineage>
</organism>
<reference evidence="4 5" key="1">
    <citation type="submission" date="2018-06" db="EMBL/GenBank/DDBJ databases">
        <title>Genomic Encyclopedia of Type Strains, Phase IV (KMG-IV): sequencing the most valuable type-strain genomes for metagenomic binning, comparative biology and taxonomic classification.</title>
        <authorList>
            <person name="Goeker M."/>
        </authorList>
    </citation>
    <scope>NUCLEOTIDE SEQUENCE [LARGE SCALE GENOMIC DNA]</scope>
    <source>
        <strain evidence="4 5">DSM 45521</strain>
    </source>
</reference>
<dbReference type="SUPFAM" id="SSF50475">
    <property type="entry name" value="FMN-binding split barrel"/>
    <property type="match status" value="1"/>
</dbReference>
<dbReference type="PANTHER" id="PTHR30466">
    <property type="entry name" value="FLAVIN REDUCTASE"/>
    <property type="match status" value="1"/>
</dbReference>
<name>A0A318RMH4_WILLI</name>
<evidence type="ECO:0000256" key="2">
    <source>
        <dbReference type="ARBA" id="ARBA00023002"/>
    </source>
</evidence>
<dbReference type="InterPro" id="IPR050268">
    <property type="entry name" value="NADH-dep_flavin_reductase"/>
</dbReference>
<dbReference type="GO" id="GO:0006208">
    <property type="term" value="P:pyrimidine nucleobase catabolic process"/>
    <property type="evidence" value="ECO:0007669"/>
    <property type="project" value="TreeGrafter"/>
</dbReference>
<dbReference type="EMBL" id="QJSP01000022">
    <property type="protein sequence ID" value="PYE12430.1"/>
    <property type="molecule type" value="Genomic_DNA"/>
</dbReference>
<sequence>MLPPEMDQVISFRDAMARFPSGVTIVTTVDADGKSWGFTASAFCSVSVDPALILVCLSTGAECHPVFAEAEHWVVHIIHADQVDLALRFATRGADKFAGGSFEPDHRGLPRLSGSSITLDCSTYARHPGGDHTILVGAVSACFQGNPPPTVYRDRAFHALTQL</sequence>
<dbReference type="GO" id="GO:0010181">
    <property type="term" value="F:FMN binding"/>
    <property type="evidence" value="ECO:0007669"/>
    <property type="project" value="InterPro"/>
</dbReference>
<comment type="caution">
    <text evidence="4">The sequence shown here is derived from an EMBL/GenBank/DDBJ whole genome shotgun (WGS) entry which is preliminary data.</text>
</comment>
<protein>
    <submittedName>
        <fullName evidence="4">Flavin reductase ActVB</fullName>
    </submittedName>
</protein>
<keyword evidence="2" id="KW-0560">Oxidoreductase</keyword>
<evidence type="ECO:0000259" key="3">
    <source>
        <dbReference type="SMART" id="SM00903"/>
    </source>
</evidence>
<feature type="domain" description="Flavin reductase like" evidence="3">
    <location>
        <begin position="16"/>
        <end position="159"/>
    </location>
</feature>
<evidence type="ECO:0000313" key="5">
    <source>
        <dbReference type="Proteomes" id="UP000247591"/>
    </source>
</evidence>
<comment type="similarity">
    <text evidence="1">Belongs to the non-flavoprotein flavin reductase family.</text>
</comment>
<gene>
    <name evidence="4" type="ORF">DFR67_12214</name>
</gene>
<dbReference type="RefSeq" id="WP_245938182.1">
    <property type="nucleotide sequence ID" value="NZ_QJSP01000022.1"/>
</dbReference>
<dbReference type="PANTHER" id="PTHR30466:SF1">
    <property type="entry name" value="FMN REDUCTASE (NADH) RUTF"/>
    <property type="match status" value="1"/>
</dbReference>
<accession>A0A318RMH4</accession>
<dbReference type="Pfam" id="PF01613">
    <property type="entry name" value="Flavin_Reduct"/>
    <property type="match status" value="1"/>
</dbReference>
<dbReference type="Gene3D" id="2.30.110.10">
    <property type="entry name" value="Electron Transport, Fmn-binding Protein, Chain A"/>
    <property type="match status" value="1"/>
</dbReference>
<dbReference type="AlphaFoldDB" id="A0A318RMH4"/>
<dbReference type="Proteomes" id="UP000247591">
    <property type="component" value="Unassembled WGS sequence"/>
</dbReference>
<dbReference type="SMART" id="SM00903">
    <property type="entry name" value="Flavin_Reduct"/>
    <property type="match status" value="1"/>
</dbReference>
<evidence type="ECO:0000256" key="1">
    <source>
        <dbReference type="ARBA" id="ARBA00008898"/>
    </source>
</evidence>
<dbReference type="InterPro" id="IPR002563">
    <property type="entry name" value="Flavin_Rdtase-like_dom"/>
</dbReference>
<dbReference type="GO" id="GO:0042602">
    <property type="term" value="F:riboflavin reductase (NADPH) activity"/>
    <property type="evidence" value="ECO:0007669"/>
    <property type="project" value="TreeGrafter"/>
</dbReference>
<evidence type="ECO:0000313" key="4">
    <source>
        <dbReference type="EMBL" id="PYE12430.1"/>
    </source>
</evidence>
<dbReference type="InterPro" id="IPR012349">
    <property type="entry name" value="Split_barrel_FMN-bd"/>
</dbReference>
<proteinExistence type="inferred from homology"/>